<gene>
    <name evidence="1" type="ORF">BMAGN_1425</name>
</gene>
<accession>A0A087B667</accession>
<keyword evidence="2" id="KW-1185">Reference proteome</keyword>
<organism evidence="1 2">
    <name type="scientific">Bifidobacterium magnum</name>
    <dbReference type="NCBI Taxonomy" id="1692"/>
    <lineage>
        <taxon>Bacteria</taxon>
        <taxon>Bacillati</taxon>
        <taxon>Actinomycetota</taxon>
        <taxon>Actinomycetes</taxon>
        <taxon>Bifidobacteriales</taxon>
        <taxon>Bifidobacteriaceae</taxon>
        <taxon>Bifidobacterium</taxon>
    </lineage>
</organism>
<dbReference type="InterPro" id="IPR010982">
    <property type="entry name" value="Lambda_DNA-bd_dom_sf"/>
</dbReference>
<name>A0A087B667_9BIFI</name>
<dbReference type="RefSeq" id="WP_022860446.1">
    <property type="nucleotide sequence ID" value="NZ_JGZB01000013.1"/>
</dbReference>
<dbReference type="SUPFAM" id="SSF47413">
    <property type="entry name" value="lambda repressor-like DNA-binding domains"/>
    <property type="match status" value="1"/>
</dbReference>
<reference evidence="1 2" key="1">
    <citation type="submission" date="2014-03" db="EMBL/GenBank/DDBJ databases">
        <title>Genomics of Bifidobacteria.</title>
        <authorList>
            <person name="Ventura M."/>
            <person name="Milani C."/>
            <person name="Lugli G.A."/>
        </authorList>
    </citation>
    <scope>NUCLEOTIDE SEQUENCE [LARGE SCALE GENOMIC DNA]</scope>
    <source>
        <strain evidence="1 2">LMG 11591</strain>
    </source>
</reference>
<comment type="caution">
    <text evidence="1">The sequence shown here is derived from an EMBL/GenBank/DDBJ whole genome shotgun (WGS) entry which is preliminary data.</text>
</comment>
<evidence type="ECO:0000313" key="2">
    <source>
        <dbReference type="Proteomes" id="UP000029052"/>
    </source>
</evidence>
<proteinExistence type="predicted"/>
<dbReference type="AlphaFoldDB" id="A0A087B667"/>
<protein>
    <submittedName>
        <fullName evidence="1">Putative phage protein gp75</fullName>
    </submittedName>
</protein>
<dbReference type="STRING" id="1692.BMAGN_1425"/>
<dbReference type="Gene3D" id="1.10.260.40">
    <property type="entry name" value="lambda repressor-like DNA-binding domains"/>
    <property type="match status" value="1"/>
</dbReference>
<dbReference type="EMBL" id="JGZB01000013">
    <property type="protein sequence ID" value="KFI66517.1"/>
    <property type="molecule type" value="Genomic_DNA"/>
</dbReference>
<dbReference type="GO" id="GO:0003677">
    <property type="term" value="F:DNA binding"/>
    <property type="evidence" value="ECO:0007669"/>
    <property type="project" value="InterPro"/>
</dbReference>
<evidence type="ECO:0000313" key="1">
    <source>
        <dbReference type="EMBL" id="KFI66517.1"/>
    </source>
</evidence>
<dbReference type="eggNOG" id="ENOG5030MJF">
    <property type="taxonomic scope" value="Bacteria"/>
</dbReference>
<sequence>MTSMMTPAELKACRESMGLSDRWLGLRWGVKEHTVHNWGRNRIVPQEYADDLWALQDLWTEQVKKLIKEDADVILVPRVNSQADGGFPADWWRSIAWAAQKYTGARIRYTIDETDYTGYEDELGLTDDEA</sequence>
<dbReference type="Proteomes" id="UP000029052">
    <property type="component" value="Unassembled WGS sequence"/>
</dbReference>